<protein>
    <recommendedName>
        <fullName evidence="2">KfrA N-terminal DNA-binding domain-containing protein</fullName>
    </recommendedName>
</protein>
<sequence length="146" mass="16519">MNRKITQLDVENALERLKSLGKTPTLEAIRTAMGNKGSKATIIKLLKIIKSKPESPLVGDKFLTPMPSYLSKADFYEKLDDKSSMEDAINYLVSEKDDPTRIMSDLCVVIQRLRLEVKQCETEMNQIRSLLKNVSETMQTAIRGQV</sequence>
<dbReference type="InterPro" id="IPR021104">
    <property type="entry name" value="KfrA_DNA-bd_N"/>
</dbReference>
<dbReference type="EMBL" id="LJQC01001075">
    <property type="protein sequence ID" value="KPW87235.1"/>
    <property type="molecule type" value="Genomic_DNA"/>
</dbReference>
<reference evidence="3 4" key="1">
    <citation type="submission" date="2015-09" db="EMBL/GenBank/DDBJ databases">
        <title>Genome announcement of multiple Pseudomonas syringae strains.</title>
        <authorList>
            <person name="Thakur S."/>
            <person name="Wang P.W."/>
            <person name="Gong Y."/>
            <person name="Weir B.S."/>
            <person name="Guttman D.S."/>
        </authorList>
    </citation>
    <scope>NUCLEOTIDE SEQUENCE [LARGE SCALE GENOMIC DNA]</scope>
    <source>
        <strain evidence="3 4">ICMP17001</strain>
    </source>
</reference>
<keyword evidence="4" id="KW-1185">Reference proteome</keyword>
<dbReference type="AlphaFoldDB" id="A0A0P9M6W6"/>
<name>A0A0P9M6W6_9PSED</name>
<dbReference type="Proteomes" id="UP000051335">
    <property type="component" value="Unassembled WGS sequence"/>
</dbReference>
<evidence type="ECO:0000313" key="4">
    <source>
        <dbReference type="Proteomes" id="UP000051335"/>
    </source>
</evidence>
<organism evidence="3 4">
    <name type="scientific">Pseudomonas syringae pv. coryli</name>
    <dbReference type="NCBI Taxonomy" id="317659"/>
    <lineage>
        <taxon>Bacteria</taxon>
        <taxon>Pseudomonadati</taxon>
        <taxon>Pseudomonadota</taxon>
        <taxon>Gammaproteobacteria</taxon>
        <taxon>Pseudomonadales</taxon>
        <taxon>Pseudomonadaceae</taxon>
        <taxon>Pseudomonas</taxon>
    </lineage>
</organism>
<evidence type="ECO:0000256" key="1">
    <source>
        <dbReference type="SAM" id="Coils"/>
    </source>
</evidence>
<feature type="coiled-coil region" evidence="1">
    <location>
        <begin position="110"/>
        <end position="137"/>
    </location>
</feature>
<accession>A0A0P9M6W6</accession>
<proteinExistence type="predicted"/>
<keyword evidence="1" id="KW-0175">Coiled coil</keyword>
<feature type="domain" description="KfrA N-terminal DNA-binding" evidence="2">
    <location>
        <begin position="6"/>
        <end position="54"/>
    </location>
</feature>
<evidence type="ECO:0000313" key="3">
    <source>
        <dbReference type="EMBL" id="KPW87235.1"/>
    </source>
</evidence>
<evidence type="ECO:0000259" key="2">
    <source>
        <dbReference type="Pfam" id="PF11740"/>
    </source>
</evidence>
<dbReference type="Pfam" id="PF11740">
    <property type="entry name" value="KfrA_N"/>
    <property type="match status" value="1"/>
</dbReference>
<comment type="caution">
    <text evidence="3">The sequence shown here is derived from an EMBL/GenBank/DDBJ whole genome shotgun (WGS) entry which is preliminary data.</text>
</comment>
<gene>
    <name evidence="3" type="ORF">ALO75_02559</name>
</gene>
<dbReference type="RefSeq" id="WP_024642198.1">
    <property type="nucleotide sequence ID" value="NZ_LJQC01001075.1"/>
</dbReference>
<dbReference type="PATRIC" id="fig|317659.3.peg.3984"/>